<name>A0ABV0ZUC3_9TELE</name>
<comment type="caution">
    <text evidence="1">The sequence shown here is derived from an EMBL/GenBank/DDBJ whole genome shotgun (WGS) entry which is preliminary data.</text>
</comment>
<evidence type="ECO:0000313" key="2">
    <source>
        <dbReference type="Proteomes" id="UP001469553"/>
    </source>
</evidence>
<protein>
    <submittedName>
        <fullName evidence="1">Uncharacterized protein</fullName>
    </submittedName>
</protein>
<dbReference type="Proteomes" id="UP001469553">
    <property type="component" value="Unassembled WGS sequence"/>
</dbReference>
<organism evidence="1 2">
    <name type="scientific">Ameca splendens</name>
    <dbReference type="NCBI Taxonomy" id="208324"/>
    <lineage>
        <taxon>Eukaryota</taxon>
        <taxon>Metazoa</taxon>
        <taxon>Chordata</taxon>
        <taxon>Craniata</taxon>
        <taxon>Vertebrata</taxon>
        <taxon>Euteleostomi</taxon>
        <taxon>Actinopterygii</taxon>
        <taxon>Neopterygii</taxon>
        <taxon>Teleostei</taxon>
        <taxon>Neoteleostei</taxon>
        <taxon>Acanthomorphata</taxon>
        <taxon>Ovalentaria</taxon>
        <taxon>Atherinomorphae</taxon>
        <taxon>Cyprinodontiformes</taxon>
        <taxon>Goodeidae</taxon>
        <taxon>Ameca</taxon>
    </lineage>
</organism>
<gene>
    <name evidence="1" type="ORF">AMECASPLE_039737</name>
</gene>
<reference evidence="1 2" key="1">
    <citation type="submission" date="2021-06" db="EMBL/GenBank/DDBJ databases">
        <authorList>
            <person name="Palmer J.M."/>
        </authorList>
    </citation>
    <scope>NUCLEOTIDE SEQUENCE [LARGE SCALE GENOMIC DNA]</scope>
    <source>
        <strain evidence="1 2">AS_MEX2019</strain>
        <tissue evidence="1">Muscle</tissue>
    </source>
</reference>
<dbReference type="EMBL" id="JAHRIP010074759">
    <property type="protein sequence ID" value="MEQ2309529.1"/>
    <property type="molecule type" value="Genomic_DNA"/>
</dbReference>
<keyword evidence="2" id="KW-1185">Reference proteome</keyword>
<accession>A0ABV0ZUC3</accession>
<evidence type="ECO:0000313" key="1">
    <source>
        <dbReference type="EMBL" id="MEQ2309529.1"/>
    </source>
</evidence>
<proteinExistence type="predicted"/>
<sequence length="116" mass="12122">MIVVLKMAGQTSPGLKSSPTYRTCVSGCSRGDGGCSSAVRGIFPLCLCCPSTLCCTDSYHDSASPSWTVPDKQLLCTGVDVQIFKGHLEPVLESIYLSPDCVGPGTVHNTASAHLT</sequence>